<dbReference type="EMBL" id="NARP01000033">
    <property type="protein sequence ID" value="OTP98346.1"/>
    <property type="molecule type" value="Genomic_DNA"/>
</dbReference>
<dbReference type="RefSeq" id="WP_086301487.1">
    <property type="nucleotide sequence ID" value="NZ_MZNE01000022.1"/>
</dbReference>
<feature type="domain" description="Nucleotide modification associated" evidence="1">
    <location>
        <begin position="2"/>
        <end position="190"/>
    </location>
</feature>
<evidence type="ECO:0000313" key="4">
    <source>
        <dbReference type="Proteomes" id="UP000194800"/>
    </source>
</evidence>
<gene>
    <name evidence="3" type="ORF">B6C91_09260</name>
    <name evidence="2" type="ORF">B6D08_11430</name>
</gene>
<proteinExistence type="predicted"/>
<dbReference type="EMBL" id="NART01000042">
    <property type="protein sequence ID" value="OTQ09427.1"/>
    <property type="molecule type" value="Genomic_DNA"/>
</dbReference>
<dbReference type="Proteomes" id="UP000194800">
    <property type="component" value="Unassembled WGS sequence"/>
</dbReference>
<accession>A0A242NEU4</accession>
<dbReference type="Pfam" id="PF18757">
    <property type="entry name" value="Nmad5"/>
    <property type="match status" value="1"/>
</dbReference>
<dbReference type="OrthoDB" id="6630575at2"/>
<dbReference type="InterPro" id="IPR040835">
    <property type="entry name" value="Nmad5"/>
</dbReference>
<evidence type="ECO:0000313" key="3">
    <source>
        <dbReference type="EMBL" id="OTQ09427.1"/>
    </source>
</evidence>
<keyword evidence="4" id="KW-1185">Reference proteome</keyword>
<dbReference type="Proteomes" id="UP000194977">
    <property type="component" value="Unassembled WGS sequence"/>
</dbReference>
<name>A0A242NEU4_9GAMM</name>
<protein>
    <recommendedName>
        <fullName evidence="1">Nucleotide modification associated domain-containing protein</fullName>
    </recommendedName>
</protein>
<evidence type="ECO:0000259" key="1">
    <source>
        <dbReference type="Pfam" id="PF18757"/>
    </source>
</evidence>
<dbReference type="AlphaFoldDB" id="A0A242NEU4"/>
<sequence>MTRLTNNIKETICKNAINQSPIVQQIKNTEQKLKELAIEIYNDNVTSEQIEKAFKIQETINGLPFERWWWGDQNWFVRHCYLYVNFGGMEGKLDFPENEFRLCLEEMPTYSGDHEFSKRYFELQNKLDNLWKQKDDLHTEITAILNSCTTVKKLQQIWAESVNFIDNIERVPSNTLPAIVVADLNKKLGIGTE</sequence>
<evidence type="ECO:0000313" key="2">
    <source>
        <dbReference type="EMBL" id="OTP98346.1"/>
    </source>
</evidence>
<comment type="caution">
    <text evidence="2">The sequence shown here is derived from an EMBL/GenBank/DDBJ whole genome shotgun (WGS) entry which is preliminary data.</text>
</comment>
<reference evidence="4 5" key="1">
    <citation type="submission" date="2017-03" db="EMBL/GenBank/DDBJ databases">
        <title>Comparative genomics of honeybee gut symbionts reveal geographically distinct and subgroup specific antibiotic resistance.</title>
        <authorList>
            <person name="Ludvigsen J."/>
            <person name="Porcellato D."/>
            <person name="Labee-Lund T.M."/>
            <person name="Amdam G.V."/>
            <person name="Rudi K."/>
        </authorList>
    </citation>
    <scope>NUCLEOTIDE SEQUENCE [LARGE SCALE GENOMIC DNA]</scope>
    <source>
        <strain evidence="2 5">A-7-12</strain>
        <strain evidence="3 4">A-9-12</strain>
    </source>
</reference>
<evidence type="ECO:0000313" key="5">
    <source>
        <dbReference type="Proteomes" id="UP000194977"/>
    </source>
</evidence>
<organism evidence="2 5">
    <name type="scientific">Gilliamella apicola</name>
    <dbReference type="NCBI Taxonomy" id="1196095"/>
    <lineage>
        <taxon>Bacteria</taxon>
        <taxon>Pseudomonadati</taxon>
        <taxon>Pseudomonadota</taxon>
        <taxon>Gammaproteobacteria</taxon>
        <taxon>Orbales</taxon>
        <taxon>Orbaceae</taxon>
        <taxon>Gilliamella</taxon>
    </lineage>
</organism>